<evidence type="ECO:0000259" key="1">
    <source>
        <dbReference type="Pfam" id="PF01521"/>
    </source>
</evidence>
<dbReference type="EMBL" id="JAUSUR010000006">
    <property type="protein sequence ID" value="MDQ0362341.1"/>
    <property type="molecule type" value="Genomic_DNA"/>
</dbReference>
<protein>
    <submittedName>
        <fullName evidence="2">Uncharacterized protein YqkB</fullName>
    </submittedName>
</protein>
<dbReference type="InterPro" id="IPR000361">
    <property type="entry name" value="ATAP_core_dom"/>
</dbReference>
<organism evidence="2 3">
    <name type="scientific">Breznakia pachnodae</name>
    <dbReference type="NCBI Taxonomy" id="265178"/>
    <lineage>
        <taxon>Bacteria</taxon>
        <taxon>Bacillati</taxon>
        <taxon>Bacillota</taxon>
        <taxon>Erysipelotrichia</taxon>
        <taxon>Erysipelotrichales</taxon>
        <taxon>Erysipelotrichaceae</taxon>
        <taxon>Breznakia</taxon>
    </lineage>
</organism>
<keyword evidence="3" id="KW-1185">Reference proteome</keyword>
<comment type="caution">
    <text evidence="2">The sequence shown here is derived from an EMBL/GenBank/DDBJ whole genome shotgun (WGS) entry which is preliminary data.</text>
</comment>
<reference evidence="2 3" key="1">
    <citation type="submission" date="2023-07" db="EMBL/GenBank/DDBJ databases">
        <title>Genomic Encyclopedia of Type Strains, Phase IV (KMG-IV): sequencing the most valuable type-strain genomes for metagenomic binning, comparative biology and taxonomic classification.</title>
        <authorList>
            <person name="Goeker M."/>
        </authorList>
    </citation>
    <scope>NUCLEOTIDE SEQUENCE [LARGE SCALE GENOMIC DNA]</scope>
    <source>
        <strain evidence="2 3">DSM 16784</strain>
    </source>
</reference>
<dbReference type="RefSeq" id="WP_307409873.1">
    <property type="nucleotide sequence ID" value="NZ_JAUSUR010000006.1"/>
</dbReference>
<dbReference type="InterPro" id="IPR035903">
    <property type="entry name" value="HesB-like_dom_sf"/>
</dbReference>
<proteinExistence type="predicted"/>
<evidence type="ECO:0000313" key="3">
    <source>
        <dbReference type="Proteomes" id="UP001230220"/>
    </source>
</evidence>
<dbReference type="Proteomes" id="UP001230220">
    <property type="component" value="Unassembled WGS sequence"/>
</dbReference>
<accession>A0ABU0E611</accession>
<evidence type="ECO:0000313" key="2">
    <source>
        <dbReference type="EMBL" id="MDQ0362341.1"/>
    </source>
</evidence>
<name>A0ABU0E611_9FIRM</name>
<sequence length="116" mass="13071">MYVKVDDKAQEIIKRHSIDGAKVVLNMVDGIGPFAKGSVSCDLGTRFEIIFVDRDRELEDYGETIDSDLGKLYIKPYTKDYLDEKDVIKVGSLNNLILAGEFSGEIDPNVNIRDER</sequence>
<feature type="domain" description="Core" evidence="1">
    <location>
        <begin position="1"/>
        <end position="113"/>
    </location>
</feature>
<gene>
    <name evidence="2" type="ORF">J2S15_003095</name>
</gene>
<dbReference type="SUPFAM" id="SSF89360">
    <property type="entry name" value="HesB-like domain"/>
    <property type="match status" value="1"/>
</dbReference>
<dbReference type="Gene3D" id="2.60.300.12">
    <property type="entry name" value="HesB-like domain"/>
    <property type="match status" value="1"/>
</dbReference>
<dbReference type="Pfam" id="PF01521">
    <property type="entry name" value="Fe-S_biosyn"/>
    <property type="match status" value="1"/>
</dbReference>